<protein>
    <submittedName>
        <fullName evidence="2">Uncharacterized protein</fullName>
    </submittedName>
</protein>
<feature type="coiled-coil region" evidence="1">
    <location>
        <begin position="45"/>
        <end position="79"/>
    </location>
</feature>
<comment type="caution">
    <text evidence="2">The sequence shown here is derived from an EMBL/GenBank/DDBJ whole genome shotgun (WGS) entry which is preliminary data.</text>
</comment>
<accession>A0A6M0QAQ6</accession>
<dbReference type="EMBL" id="JAAIWM010000007">
    <property type="protein sequence ID" value="NEY73405.1"/>
    <property type="molecule type" value="Genomic_DNA"/>
</dbReference>
<proteinExistence type="predicted"/>
<sequence>MEELLKQLLQGQNEIKIDIKEIKSEVTDIKNAVHRIELSQPQDIVAILDRMNKNLENKTDVLNKRVFNVETELERLNRQ</sequence>
<evidence type="ECO:0000313" key="2">
    <source>
        <dbReference type="EMBL" id="NEY73405.1"/>
    </source>
</evidence>
<organism evidence="2 3">
    <name type="scientific">Bacillus mesophilus</name>
    <dbReference type="NCBI Taxonomy" id="1808955"/>
    <lineage>
        <taxon>Bacteria</taxon>
        <taxon>Bacillati</taxon>
        <taxon>Bacillota</taxon>
        <taxon>Bacilli</taxon>
        <taxon>Bacillales</taxon>
        <taxon>Bacillaceae</taxon>
        <taxon>Bacillus</taxon>
    </lineage>
</organism>
<evidence type="ECO:0000256" key="1">
    <source>
        <dbReference type="SAM" id="Coils"/>
    </source>
</evidence>
<gene>
    <name evidence="2" type="ORF">G4D63_16850</name>
</gene>
<reference evidence="2 3" key="1">
    <citation type="submission" date="2020-02" db="EMBL/GenBank/DDBJ databases">
        <title>Bacillus aquiflavi sp. nov., isolated from yellow water of strong flavor Chinese baijiu in Yibin region of China.</title>
        <authorList>
            <person name="Xie J."/>
        </authorList>
    </citation>
    <scope>NUCLEOTIDE SEQUENCE [LARGE SCALE GENOMIC DNA]</scope>
    <source>
        <strain evidence="2 3">SA4</strain>
    </source>
</reference>
<keyword evidence="1" id="KW-0175">Coiled coil</keyword>
<dbReference type="RefSeq" id="WP_163180925.1">
    <property type="nucleotide sequence ID" value="NZ_JAAIWM010000007.1"/>
</dbReference>
<dbReference type="AlphaFoldDB" id="A0A6M0QAQ6"/>
<dbReference type="Proteomes" id="UP000481043">
    <property type="component" value="Unassembled WGS sequence"/>
</dbReference>
<name>A0A6M0QAQ6_9BACI</name>
<keyword evidence="3" id="KW-1185">Reference proteome</keyword>
<evidence type="ECO:0000313" key="3">
    <source>
        <dbReference type="Proteomes" id="UP000481043"/>
    </source>
</evidence>